<dbReference type="EMBL" id="DXHX01000009">
    <property type="protein sequence ID" value="HIV73525.1"/>
    <property type="molecule type" value="Genomic_DNA"/>
</dbReference>
<comment type="caution">
    <text evidence="2">The sequence shown here is derived from an EMBL/GenBank/DDBJ whole genome shotgun (WGS) entry which is preliminary data.</text>
</comment>
<gene>
    <name evidence="2" type="ORF">H9895_00410</name>
</gene>
<name>A0A9D1TIV5_9BACI</name>
<sequence length="228" mass="25972">MIYTNYKISLLTFWAILIGIVILSVGSTYLLQSSMTEFTLSAPMYFYTPIVAGMVVTGVMPFMIKLGVTRFPIFLSLGTFLLIASILNAVVIQLIQAILKMFFDMNGRALVLRNGSSEFTINHIADLLPNSTFATEIIIDISITMLLSMVVFFISLIFYRYGKLIGFSFMGLIGVLFVFDMSNEGAVFQLLEYIVLHFEFSYFYYMFGLSIIVYLVSYIFMHRMTIKK</sequence>
<keyword evidence="1" id="KW-0812">Transmembrane</keyword>
<reference evidence="2" key="1">
    <citation type="journal article" date="2021" name="PeerJ">
        <title>Extensive microbial diversity within the chicken gut microbiome revealed by metagenomics and culture.</title>
        <authorList>
            <person name="Gilroy R."/>
            <person name="Ravi A."/>
            <person name="Getino M."/>
            <person name="Pursley I."/>
            <person name="Horton D.L."/>
            <person name="Alikhan N.F."/>
            <person name="Baker D."/>
            <person name="Gharbi K."/>
            <person name="Hall N."/>
            <person name="Watson M."/>
            <person name="Adriaenssens E.M."/>
            <person name="Foster-Nyarko E."/>
            <person name="Jarju S."/>
            <person name="Secka A."/>
            <person name="Antonio M."/>
            <person name="Oren A."/>
            <person name="Chaudhuri R.R."/>
            <person name="La Ragione R."/>
            <person name="Hildebrand F."/>
            <person name="Pallen M.J."/>
        </authorList>
    </citation>
    <scope>NUCLEOTIDE SEQUENCE</scope>
    <source>
        <strain evidence="2">CHK169-2315</strain>
    </source>
</reference>
<dbReference type="Proteomes" id="UP000823937">
    <property type="component" value="Unassembled WGS sequence"/>
</dbReference>
<feature type="transmembrane region" description="Helical" evidence="1">
    <location>
        <begin position="202"/>
        <end position="221"/>
    </location>
</feature>
<organism evidence="2 3">
    <name type="scientific">Candidatus Pseudogracilibacillus intestinigallinarum</name>
    <dbReference type="NCBI Taxonomy" id="2838742"/>
    <lineage>
        <taxon>Bacteria</taxon>
        <taxon>Bacillati</taxon>
        <taxon>Bacillota</taxon>
        <taxon>Bacilli</taxon>
        <taxon>Bacillales</taxon>
        <taxon>Bacillaceae</taxon>
        <taxon>Pseudogracilibacillus</taxon>
    </lineage>
</organism>
<evidence type="ECO:0000313" key="3">
    <source>
        <dbReference type="Proteomes" id="UP000823937"/>
    </source>
</evidence>
<evidence type="ECO:0000256" key="1">
    <source>
        <dbReference type="SAM" id="Phobius"/>
    </source>
</evidence>
<keyword evidence="1" id="KW-1133">Transmembrane helix</keyword>
<dbReference type="AlphaFoldDB" id="A0A9D1TIV5"/>
<proteinExistence type="predicted"/>
<reference evidence="2" key="2">
    <citation type="submission" date="2021-04" db="EMBL/GenBank/DDBJ databases">
        <authorList>
            <person name="Gilroy R."/>
        </authorList>
    </citation>
    <scope>NUCLEOTIDE SEQUENCE</scope>
    <source>
        <strain evidence="2">CHK169-2315</strain>
    </source>
</reference>
<accession>A0A9D1TIV5</accession>
<evidence type="ECO:0000313" key="2">
    <source>
        <dbReference type="EMBL" id="HIV73525.1"/>
    </source>
</evidence>
<feature type="transmembrane region" description="Helical" evidence="1">
    <location>
        <begin position="137"/>
        <end position="159"/>
    </location>
</feature>
<feature type="transmembrane region" description="Helical" evidence="1">
    <location>
        <begin position="12"/>
        <end position="32"/>
    </location>
</feature>
<feature type="transmembrane region" description="Helical" evidence="1">
    <location>
        <begin position="44"/>
        <end position="64"/>
    </location>
</feature>
<feature type="transmembrane region" description="Helical" evidence="1">
    <location>
        <begin position="164"/>
        <end position="182"/>
    </location>
</feature>
<keyword evidence="1" id="KW-0472">Membrane</keyword>
<feature type="transmembrane region" description="Helical" evidence="1">
    <location>
        <begin position="71"/>
        <end position="95"/>
    </location>
</feature>
<protein>
    <submittedName>
        <fullName evidence="2">Uncharacterized protein</fullName>
    </submittedName>
</protein>